<feature type="domain" description="DUF4440" evidence="1">
    <location>
        <begin position="18"/>
        <end position="123"/>
    </location>
</feature>
<dbReference type="SUPFAM" id="SSF54427">
    <property type="entry name" value="NTF2-like"/>
    <property type="match status" value="1"/>
</dbReference>
<organism evidence="2 3">
    <name type="scientific">Bradyrhizobium hipponense</name>
    <dbReference type="NCBI Taxonomy" id="2605638"/>
    <lineage>
        <taxon>Bacteria</taxon>
        <taxon>Pseudomonadati</taxon>
        <taxon>Pseudomonadota</taxon>
        <taxon>Alphaproteobacteria</taxon>
        <taxon>Hyphomicrobiales</taxon>
        <taxon>Nitrobacteraceae</taxon>
        <taxon>Bradyrhizobium</taxon>
    </lineage>
</organism>
<evidence type="ECO:0000313" key="3">
    <source>
        <dbReference type="Proteomes" id="UP000324797"/>
    </source>
</evidence>
<dbReference type="InterPro" id="IPR032710">
    <property type="entry name" value="NTF2-like_dom_sf"/>
</dbReference>
<keyword evidence="3" id="KW-1185">Reference proteome</keyword>
<dbReference type="RefSeq" id="WP_148736678.1">
    <property type="nucleotide sequence ID" value="NZ_VSTH01000003.1"/>
</dbReference>
<dbReference type="Gene3D" id="3.10.450.50">
    <property type="match status" value="1"/>
</dbReference>
<evidence type="ECO:0000313" key="2">
    <source>
        <dbReference type="EMBL" id="TYO68491.1"/>
    </source>
</evidence>
<evidence type="ECO:0000259" key="1">
    <source>
        <dbReference type="Pfam" id="PF14534"/>
    </source>
</evidence>
<dbReference type="AlphaFoldDB" id="A0A5S4YY14"/>
<sequence length="143" mass="15376">MVAEDLDHAVERSHRAVAAVFRGDPGPAKALFSDDDDVTLGNPFGPYACGRKKVEETITGAASNYRDGDVTGVELIAKYVSDGLACVVEVERGHAKVGGNDQTATLALRVTSVFRLEHDVWKLVHRHADPITTPRPAVSVISR</sequence>
<gene>
    <name evidence="2" type="ORF">FXV83_00370</name>
</gene>
<protein>
    <submittedName>
        <fullName evidence="2">Nuclear transport factor 2 family protein</fullName>
    </submittedName>
</protein>
<dbReference type="InterPro" id="IPR027843">
    <property type="entry name" value="DUF4440"/>
</dbReference>
<dbReference type="Proteomes" id="UP000324797">
    <property type="component" value="Unassembled WGS sequence"/>
</dbReference>
<dbReference type="EMBL" id="VSTH01000003">
    <property type="protein sequence ID" value="TYO68491.1"/>
    <property type="molecule type" value="Genomic_DNA"/>
</dbReference>
<comment type="caution">
    <text evidence="2">The sequence shown here is derived from an EMBL/GenBank/DDBJ whole genome shotgun (WGS) entry which is preliminary data.</text>
</comment>
<proteinExistence type="predicted"/>
<accession>A0A5S4YY14</accession>
<reference evidence="2 3" key="1">
    <citation type="submission" date="2019-08" db="EMBL/GenBank/DDBJ databases">
        <title>Bradyrhizobium hipponensis sp. nov., a rhizobium isolated from a Lupinus angustifolius root nodule in Tunisia.</title>
        <authorList>
            <person name="Off K."/>
            <person name="Rejili M."/>
            <person name="Mars M."/>
            <person name="Brachmann A."/>
            <person name="Marin M."/>
        </authorList>
    </citation>
    <scope>NUCLEOTIDE SEQUENCE [LARGE SCALE GENOMIC DNA]</scope>
    <source>
        <strain evidence="3">aSej3</strain>
    </source>
</reference>
<dbReference type="Pfam" id="PF14534">
    <property type="entry name" value="DUF4440"/>
    <property type="match status" value="1"/>
</dbReference>
<name>A0A5S4YY14_9BRAD</name>